<dbReference type="AlphaFoldDB" id="A0A9P4SFD7"/>
<evidence type="ECO:0000313" key="1">
    <source>
        <dbReference type="EMBL" id="KAF2841861.1"/>
    </source>
</evidence>
<reference evidence="1" key="1">
    <citation type="journal article" date="2020" name="Stud. Mycol.">
        <title>101 Dothideomycetes genomes: a test case for predicting lifestyles and emergence of pathogens.</title>
        <authorList>
            <person name="Haridas S."/>
            <person name="Albert R."/>
            <person name="Binder M."/>
            <person name="Bloem J."/>
            <person name="Labutti K."/>
            <person name="Salamov A."/>
            <person name="Andreopoulos B."/>
            <person name="Baker S."/>
            <person name="Barry K."/>
            <person name="Bills G."/>
            <person name="Bluhm B."/>
            <person name="Cannon C."/>
            <person name="Castanera R."/>
            <person name="Culley D."/>
            <person name="Daum C."/>
            <person name="Ezra D."/>
            <person name="Gonzalez J."/>
            <person name="Henrissat B."/>
            <person name="Kuo A."/>
            <person name="Liang C."/>
            <person name="Lipzen A."/>
            <person name="Lutzoni F."/>
            <person name="Magnuson J."/>
            <person name="Mondo S."/>
            <person name="Nolan M."/>
            <person name="Ohm R."/>
            <person name="Pangilinan J."/>
            <person name="Park H.-J."/>
            <person name="Ramirez L."/>
            <person name="Alfaro M."/>
            <person name="Sun H."/>
            <person name="Tritt A."/>
            <person name="Yoshinaga Y."/>
            <person name="Zwiers L.-H."/>
            <person name="Turgeon B."/>
            <person name="Goodwin S."/>
            <person name="Spatafora J."/>
            <person name="Crous P."/>
            <person name="Grigoriev I."/>
        </authorList>
    </citation>
    <scope>NUCLEOTIDE SEQUENCE</scope>
    <source>
        <strain evidence="1">CBS 101060</strain>
    </source>
</reference>
<feature type="non-terminal residue" evidence="1">
    <location>
        <position position="1"/>
    </location>
</feature>
<dbReference type="EMBL" id="MU006090">
    <property type="protein sequence ID" value="KAF2841861.1"/>
    <property type="molecule type" value="Genomic_DNA"/>
</dbReference>
<accession>A0A9P4SFD7</accession>
<dbReference type="CDD" id="cd00065">
    <property type="entry name" value="FYVE_like_SF"/>
    <property type="match status" value="1"/>
</dbReference>
<proteinExistence type="predicted"/>
<name>A0A9P4SFD7_9PEZI</name>
<dbReference type="OrthoDB" id="5288318at2759"/>
<comment type="caution">
    <text evidence="1">The sequence shown here is derived from an EMBL/GenBank/DDBJ whole genome shotgun (WGS) entry which is preliminary data.</text>
</comment>
<organism evidence="1 2">
    <name type="scientific">Patellaria atrata CBS 101060</name>
    <dbReference type="NCBI Taxonomy" id="1346257"/>
    <lineage>
        <taxon>Eukaryota</taxon>
        <taxon>Fungi</taxon>
        <taxon>Dikarya</taxon>
        <taxon>Ascomycota</taxon>
        <taxon>Pezizomycotina</taxon>
        <taxon>Dothideomycetes</taxon>
        <taxon>Dothideomycetes incertae sedis</taxon>
        <taxon>Patellariales</taxon>
        <taxon>Patellariaceae</taxon>
        <taxon>Patellaria</taxon>
    </lineage>
</organism>
<dbReference type="SUPFAM" id="SSF57903">
    <property type="entry name" value="FYVE/PHD zinc finger"/>
    <property type="match status" value="1"/>
</dbReference>
<dbReference type="InterPro" id="IPR011011">
    <property type="entry name" value="Znf_FYVE_PHD"/>
</dbReference>
<feature type="non-terminal residue" evidence="1">
    <location>
        <position position="356"/>
    </location>
</feature>
<dbReference type="Proteomes" id="UP000799429">
    <property type="component" value="Unassembled WGS sequence"/>
</dbReference>
<keyword evidence="2" id="KW-1185">Reference proteome</keyword>
<evidence type="ECO:0000313" key="2">
    <source>
        <dbReference type="Proteomes" id="UP000799429"/>
    </source>
</evidence>
<protein>
    <submittedName>
        <fullName evidence="1">Uncharacterized protein</fullName>
    </submittedName>
</protein>
<gene>
    <name evidence="1" type="ORF">M501DRAFT_919101</name>
</gene>
<sequence length="356" mass="39265">DRPNPNINGFSAALSCYPIVSQLASLLDLNSLHDLSRTCRQFRVNLLQYRRQLIASSLRCSNEALDRNQLLASRLLDARDAWHNHSGNGLNTRLSSGKVGKCARDMVGECRRCGKIVCRNCTAKPPAPAHLKERHRRLCRTCVRAPLASLMVQPLDLEHAHSAFDADVNERGQSLDSLIDPPSFTSPAFARTPCSCPDLTWLCQTCGSSLRSADTTYSRGWNWRICYTQHHGGLGTGIGEGNEGVECGRGASCLAAKEVEHEIEISASDFELEVQGPESVKGARWAGGSYFIQEIEGIGGKVKRKVKKRVRVGAVVKIYEDEKGKSLGREKEGRLRSWCGWCQRVVPSKMDLEDGG</sequence>